<protein>
    <submittedName>
        <fullName evidence="1">Polyketide cyclase / dehydrase and lipid transport</fullName>
    </submittedName>
</protein>
<evidence type="ECO:0000313" key="2">
    <source>
        <dbReference type="Proteomes" id="UP000198797"/>
    </source>
</evidence>
<dbReference type="Proteomes" id="UP000198797">
    <property type="component" value="Unassembled WGS sequence"/>
</dbReference>
<accession>A0A1C4XWB9</accession>
<dbReference type="InterPro" id="IPR023393">
    <property type="entry name" value="START-like_dom_sf"/>
</dbReference>
<dbReference type="InterPro" id="IPR019587">
    <property type="entry name" value="Polyketide_cyclase/dehydratase"/>
</dbReference>
<organism evidence="1 2">
    <name type="scientific">Micromonospora matsumotoense</name>
    <dbReference type="NCBI Taxonomy" id="121616"/>
    <lineage>
        <taxon>Bacteria</taxon>
        <taxon>Bacillati</taxon>
        <taxon>Actinomycetota</taxon>
        <taxon>Actinomycetes</taxon>
        <taxon>Micromonosporales</taxon>
        <taxon>Micromonosporaceae</taxon>
        <taxon>Micromonospora</taxon>
    </lineage>
</organism>
<dbReference type="SUPFAM" id="SSF55961">
    <property type="entry name" value="Bet v1-like"/>
    <property type="match status" value="1"/>
</dbReference>
<proteinExistence type="predicted"/>
<gene>
    <name evidence="1" type="ORF">GA0070216_105215</name>
</gene>
<name>A0A1C4XWB9_9ACTN</name>
<sequence>MASTANQPVITCDGQGVDPTAQIRYRAETLINASLHTVWHLQTDVENWPSWQAPVTTATRLDDGALHAGSAFRWTTPVPETPMTPATTLTITSTVAHLTPYRCIRWAGPGTGDGLHIDNGVHVWTFTEVPGGVLVRTEETWTGAQVEADAATSTTYLGYGLEAWLADLRTAAEEADAERNTQTHR</sequence>
<dbReference type="STRING" id="121616.GA0070216_105215"/>
<dbReference type="AlphaFoldDB" id="A0A1C4XWB9"/>
<dbReference type="EMBL" id="FMCU01000005">
    <property type="protein sequence ID" value="SCF12803.1"/>
    <property type="molecule type" value="Genomic_DNA"/>
</dbReference>
<dbReference type="OrthoDB" id="156693at2"/>
<dbReference type="Gene3D" id="3.30.530.20">
    <property type="match status" value="1"/>
</dbReference>
<evidence type="ECO:0000313" key="1">
    <source>
        <dbReference type="EMBL" id="SCF12803.1"/>
    </source>
</evidence>
<dbReference type="RefSeq" id="WP_091244590.1">
    <property type="nucleotide sequence ID" value="NZ_FMCU01000005.1"/>
</dbReference>
<keyword evidence="2" id="KW-1185">Reference proteome</keyword>
<dbReference type="Pfam" id="PF10604">
    <property type="entry name" value="Polyketide_cyc2"/>
    <property type="match status" value="1"/>
</dbReference>
<reference evidence="2" key="1">
    <citation type="submission" date="2016-06" db="EMBL/GenBank/DDBJ databases">
        <authorList>
            <person name="Varghese N."/>
            <person name="Submissions Spin"/>
        </authorList>
    </citation>
    <scope>NUCLEOTIDE SEQUENCE [LARGE SCALE GENOMIC DNA]</scope>
    <source>
        <strain evidence="2">DSM 44100</strain>
    </source>
</reference>